<sequence length="264" mass="31079">MTATEDITTTNNRYTIRFTSNDEKNYIQESILKSGISPGIFIKNAVDSLLLQQQDGNSKAKKVIAKIDDLTQRLNHMLRSEALAALELEKQAQEKLQDIEKLKEELEQEKLGLEEKLKREFEQKVSQLQEISLQKELQKQQSFSEKIAECENEKLDLKEQLEEIQAKYNKVFQELTVFKKQLEDKIKLLIKHEEQEFDLKKKVIDLEEKVKKHDIDTLRIQKLEIENAVLQERIEALKNEDKLKQQMIELQIKMNDKKSIIELD</sequence>
<proteinExistence type="predicted"/>
<organism evidence="2 3">
    <name type="scientific">Spirobacillus cienkowskii</name>
    <dbReference type="NCBI Taxonomy" id="495820"/>
    <lineage>
        <taxon>Bacteria</taxon>
        <taxon>Pseudomonadati</taxon>
        <taxon>Bdellovibrionota</taxon>
        <taxon>Oligoflexia</taxon>
        <taxon>Silvanigrellales</taxon>
        <taxon>Spirobacillus</taxon>
    </lineage>
</organism>
<evidence type="ECO:0000256" key="1">
    <source>
        <dbReference type="SAM" id="Coils"/>
    </source>
</evidence>
<dbReference type="Proteomes" id="UP000253934">
    <property type="component" value="Unassembled WGS sequence"/>
</dbReference>
<accession>A0A369KX11</accession>
<name>A0A369KX11_9BACT</name>
<feature type="coiled-coil region" evidence="1">
    <location>
        <begin position="85"/>
        <end position="174"/>
    </location>
</feature>
<dbReference type="EMBL" id="QOVW01000001">
    <property type="protein sequence ID" value="RDB37357.1"/>
    <property type="molecule type" value="Genomic_DNA"/>
</dbReference>
<gene>
    <name evidence="2" type="ORF">DCC88_00080</name>
</gene>
<keyword evidence="3" id="KW-1185">Reference proteome</keyword>
<evidence type="ECO:0000313" key="3">
    <source>
        <dbReference type="Proteomes" id="UP000253934"/>
    </source>
</evidence>
<protein>
    <submittedName>
        <fullName evidence="2">Uncharacterized protein</fullName>
    </submittedName>
</protein>
<evidence type="ECO:0000313" key="2">
    <source>
        <dbReference type="EMBL" id="RDB37357.1"/>
    </source>
</evidence>
<reference evidence="2" key="1">
    <citation type="submission" date="2018-04" db="EMBL/GenBank/DDBJ databases">
        <title>Draft genome sequence of the Candidatus Spirobacillus cienkowskii, a pathogen of freshwater Daphnia species, reconstructed from hemolymph metagenomic reads.</title>
        <authorList>
            <person name="Bresciani L."/>
            <person name="Lemos L.N."/>
            <person name="Wale N."/>
            <person name="Lin J.Y."/>
            <person name="Fernandes G.R."/>
            <person name="Duffy M.A."/>
            <person name="Rodrigues J.M."/>
        </authorList>
    </citation>
    <scope>NUCLEOTIDE SEQUENCE [LARGE SCALE GENOMIC DNA]</scope>
    <source>
        <strain evidence="2">Binning01</strain>
    </source>
</reference>
<dbReference type="AlphaFoldDB" id="A0A369KX11"/>
<comment type="caution">
    <text evidence="2">The sequence shown here is derived from an EMBL/GenBank/DDBJ whole genome shotgun (WGS) entry which is preliminary data.</text>
</comment>
<keyword evidence="1" id="KW-0175">Coiled coil</keyword>